<organism evidence="6 7">
    <name type="scientific">Halorubrum aquaticum</name>
    <dbReference type="NCBI Taxonomy" id="387340"/>
    <lineage>
        <taxon>Archaea</taxon>
        <taxon>Methanobacteriati</taxon>
        <taxon>Methanobacteriota</taxon>
        <taxon>Stenosarchaea group</taxon>
        <taxon>Halobacteria</taxon>
        <taxon>Halobacteriales</taxon>
        <taxon>Haloferacaceae</taxon>
        <taxon>Halorubrum</taxon>
    </lineage>
</organism>
<reference evidence="6 7" key="1">
    <citation type="submission" date="2016-10" db="EMBL/GenBank/DDBJ databases">
        <authorList>
            <person name="Varghese N."/>
            <person name="Submissions S."/>
        </authorList>
    </citation>
    <scope>NUCLEOTIDE SEQUENCE [LARGE SCALE GENOMIC DNA]</scope>
    <source>
        <strain evidence="6 7">CGMCC 1.6377</strain>
    </source>
</reference>
<evidence type="ECO:0000256" key="2">
    <source>
        <dbReference type="ARBA" id="ARBA00022448"/>
    </source>
</evidence>
<feature type="compositionally biased region" description="Low complexity" evidence="4">
    <location>
        <begin position="39"/>
        <end position="49"/>
    </location>
</feature>
<keyword evidence="2" id="KW-0813">Transport</keyword>
<keyword evidence="7" id="KW-1185">Reference proteome</keyword>
<dbReference type="InterPro" id="IPR039424">
    <property type="entry name" value="SBP_5"/>
</dbReference>
<dbReference type="CDD" id="cd00995">
    <property type="entry name" value="PBP2_NikA_DppA_OppA_like"/>
    <property type="match status" value="1"/>
</dbReference>
<dbReference type="InterPro" id="IPR006311">
    <property type="entry name" value="TAT_signal"/>
</dbReference>
<comment type="similarity">
    <text evidence="1">Belongs to the bacterial solute-binding protein 5 family.</text>
</comment>
<sequence>MANRHEAADGSRRLDRRNLLATIGAAGTAGFAGCGGQGATEPSGSAGSDPGDGGLFPLSVRLETGGTDERIRMVELIAESLQQTGYFETEVDTYEWGTYLDRVINPGYQNNGYLPAIGLSGTFNPHSFCNTIHNSANVGACCNLTGIDDPELDELLDSARYGIEVVEDPQLRAETYDEIWRTLAEERYTSFTHFGVETAATNADVHGFGMWPFQEGLFGYALYSPQDEQVAWIDRERRAGSSELDELVAGGTLTGAVSTNPDSFDPPHSSDTTSTMLQNLLFEGLVVNDAEGNVYPWLAERYELRDVRDVDRAAYEGYMRSVGTTEEGAVDVDEQVIVRHPADDPAADEEVRVLLPEDAREAATDGTYGMWFRYELQEGVEFHDGSELTAADVVASYEYYENSATAPQTFDSVLAAVAVDEYVVDVYAQVPDAEAERELPGIYVLSADQIGDVEKGGIDPREGVTPVGTGPYAFDEFVDEEYLEVSRFDDYWVETRGVAEAFEWFDGPDSFPDGPVIDAVEVEVVPDDATRTGALRNGEVDLTYDVASGTLEDFDDDDGFLVHAVEAGGYDYLQYPVNVEPWDDPRLREAVNHLIPRRRIVDNVLNGWAEPAWTPIPRIARGAGTADYDALEEAVRPLNEYDVERAEELLEEIAAEYDGSS</sequence>
<dbReference type="PROSITE" id="PS51257">
    <property type="entry name" value="PROKAR_LIPOPROTEIN"/>
    <property type="match status" value="1"/>
</dbReference>
<dbReference type="EMBL" id="FOPZ01000021">
    <property type="protein sequence ID" value="SFH72111.1"/>
    <property type="molecule type" value="Genomic_DNA"/>
</dbReference>
<dbReference type="Gene3D" id="3.40.190.10">
    <property type="entry name" value="Periplasmic binding protein-like II"/>
    <property type="match status" value="2"/>
</dbReference>
<dbReference type="SUPFAM" id="SSF53850">
    <property type="entry name" value="Periplasmic binding protein-like II"/>
    <property type="match status" value="2"/>
</dbReference>
<dbReference type="PROSITE" id="PS51318">
    <property type="entry name" value="TAT"/>
    <property type="match status" value="1"/>
</dbReference>
<protein>
    <submittedName>
        <fullName evidence="6">Peptide/nickel transport system substrate-binding protein</fullName>
    </submittedName>
</protein>
<dbReference type="Gene3D" id="3.10.105.10">
    <property type="entry name" value="Dipeptide-binding Protein, Domain 3"/>
    <property type="match status" value="2"/>
</dbReference>
<evidence type="ECO:0000256" key="3">
    <source>
        <dbReference type="ARBA" id="ARBA00022729"/>
    </source>
</evidence>
<evidence type="ECO:0000313" key="6">
    <source>
        <dbReference type="EMBL" id="SFH72111.1"/>
    </source>
</evidence>
<evidence type="ECO:0000256" key="1">
    <source>
        <dbReference type="ARBA" id="ARBA00005695"/>
    </source>
</evidence>
<dbReference type="GO" id="GO:0015833">
    <property type="term" value="P:peptide transport"/>
    <property type="evidence" value="ECO:0007669"/>
    <property type="project" value="TreeGrafter"/>
</dbReference>
<dbReference type="Proteomes" id="UP000323537">
    <property type="component" value="Unassembled WGS sequence"/>
</dbReference>
<dbReference type="Pfam" id="PF00496">
    <property type="entry name" value="SBP_bac_5"/>
    <property type="match status" value="1"/>
</dbReference>
<accession>A0A1I3CDL0</accession>
<dbReference type="PANTHER" id="PTHR30290">
    <property type="entry name" value="PERIPLASMIC BINDING COMPONENT OF ABC TRANSPORTER"/>
    <property type="match status" value="1"/>
</dbReference>
<dbReference type="AlphaFoldDB" id="A0A1I3CDL0"/>
<dbReference type="InterPro" id="IPR000914">
    <property type="entry name" value="SBP_5_dom"/>
</dbReference>
<feature type="domain" description="Solute-binding protein family 5" evidence="5">
    <location>
        <begin position="369"/>
        <end position="653"/>
    </location>
</feature>
<dbReference type="GO" id="GO:1904680">
    <property type="term" value="F:peptide transmembrane transporter activity"/>
    <property type="evidence" value="ECO:0007669"/>
    <property type="project" value="TreeGrafter"/>
</dbReference>
<feature type="region of interest" description="Disordered" evidence="4">
    <location>
        <begin position="32"/>
        <end position="56"/>
    </location>
</feature>
<evidence type="ECO:0000259" key="5">
    <source>
        <dbReference type="Pfam" id="PF00496"/>
    </source>
</evidence>
<evidence type="ECO:0000313" key="7">
    <source>
        <dbReference type="Proteomes" id="UP000323537"/>
    </source>
</evidence>
<name>A0A1I3CDL0_9EURY</name>
<evidence type="ECO:0000256" key="4">
    <source>
        <dbReference type="SAM" id="MobiDB-lite"/>
    </source>
</evidence>
<proteinExistence type="inferred from homology"/>
<keyword evidence="3" id="KW-0732">Signal</keyword>
<gene>
    <name evidence="6" type="ORF">SAMN04488066_12123</name>
</gene>
<dbReference type="PANTHER" id="PTHR30290:SF9">
    <property type="entry name" value="OLIGOPEPTIDE-BINDING PROTEIN APPA"/>
    <property type="match status" value="1"/>
</dbReference>